<feature type="compositionally biased region" description="Basic and acidic residues" evidence="7">
    <location>
        <begin position="519"/>
        <end position="535"/>
    </location>
</feature>
<evidence type="ECO:0000256" key="4">
    <source>
        <dbReference type="ARBA" id="ARBA00022833"/>
    </source>
</evidence>
<dbReference type="Pfam" id="PF22505">
    <property type="entry name" value="RNase_J_b_CASP"/>
    <property type="match status" value="1"/>
</dbReference>
<sequence>MKPGKELLFLALGGSGEIGMNANLYGCDGKWVMVDLGMTFSDPAYPGVELVFPDLEFIEERADDLLGIVLTHGHEDHIGALPYLAADLGVPLFATPFTADLIRRKLEEQGLVKDVELNVIENEGSLQLGPFGFRYLPLAHSIAEGNALLIDTPYGRVFHTGDWKLDDEPIVGVPSTPATLSALGDEGILAMVCDSTNVFNPESSGSEGAVRDELIKAVKPLKGRALITTFASNVARLHTLGEVAKATNRAFCVAGRSLDRIIQVAKANGYLKDLPELVDFDTAMGLPRREVLVVATGGQGEPRAALARVADGNHQIKLEAGDTVLFSSKVIPGNEIAIGRIQNKLAGDGVMMVTDRQADIHVSGHPGRPELAEMYKWIRPKILVPVHGEMRHMTEQARFGIEQGIPSVVVQKNGDLVRLAPGKPGVIGSERSGRLVLDGDVILPADGMTMAERRKLAVNGQVSVAVALDARGALIGDPVVRCLGLPVEDDLDAFIAETVEDVRQAIEKPGKSKPRGRQGRSEGKPSTKAAGKGDDVQEGIRLAVRRSATRWTGKKPVVTVLMIAG</sequence>
<dbReference type="InterPro" id="IPR001279">
    <property type="entry name" value="Metallo-B-lactamas"/>
</dbReference>
<dbReference type="RefSeq" id="WP_188514484.1">
    <property type="nucleotide sequence ID" value="NZ_BMGD01000003.1"/>
</dbReference>
<protein>
    <submittedName>
        <fullName evidence="9">MBL fold hydrolase</fullName>
    </submittedName>
</protein>
<evidence type="ECO:0000259" key="8">
    <source>
        <dbReference type="SMART" id="SM00849"/>
    </source>
</evidence>
<dbReference type="Gene3D" id="3.40.50.10710">
    <property type="entry name" value="Metallo-hydrolase/oxidoreductase"/>
    <property type="match status" value="1"/>
</dbReference>
<dbReference type="Pfam" id="PF00753">
    <property type="entry name" value="Lactamase_B"/>
    <property type="match status" value="1"/>
</dbReference>
<dbReference type="PANTHER" id="PTHR43694:SF1">
    <property type="entry name" value="RIBONUCLEASE J"/>
    <property type="match status" value="1"/>
</dbReference>
<dbReference type="PANTHER" id="PTHR43694">
    <property type="entry name" value="RIBONUCLEASE J"/>
    <property type="match status" value="1"/>
</dbReference>
<feature type="region of interest" description="Disordered" evidence="7">
    <location>
        <begin position="505"/>
        <end position="537"/>
    </location>
</feature>
<dbReference type="Pfam" id="PF07521">
    <property type="entry name" value="RMMBL"/>
    <property type="match status" value="1"/>
</dbReference>
<dbReference type="SMART" id="SM00849">
    <property type="entry name" value="Lactamase_B"/>
    <property type="match status" value="1"/>
</dbReference>
<dbReference type="InterPro" id="IPR055132">
    <property type="entry name" value="RNase_J_b_CASP"/>
</dbReference>
<keyword evidence="6" id="KW-0694">RNA-binding</keyword>
<dbReference type="InterPro" id="IPR011108">
    <property type="entry name" value="RMMBL"/>
</dbReference>
<dbReference type="Pfam" id="PF17770">
    <property type="entry name" value="RNase_J_C"/>
    <property type="match status" value="1"/>
</dbReference>
<keyword evidence="5" id="KW-0269">Exonuclease</keyword>
<dbReference type="Gene3D" id="3.10.20.580">
    <property type="match status" value="1"/>
</dbReference>
<dbReference type="CDD" id="cd07714">
    <property type="entry name" value="RNaseJ_MBL-fold"/>
    <property type="match status" value="1"/>
</dbReference>
<evidence type="ECO:0000256" key="5">
    <source>
        <dbReference type="ARBA" id="ARBA00022839"/>
    </source>
</evidence>
<evidence type="ECO:0000256" key="7">
    <source>
        <dbReference type="SAM" id="MobiDB-lite"/>
    </source>
</evidence>
<keyword evidence="1" id="KW-0540">Nuclease</keyword>
<evidence type="ECO:0000256" key="3">
    <source>
        <dbReference type="ARBA" id="ARBA00022801"/>
    </source>
</evidence>
<dbReference type="GO" id="GO:0016787">
    <property type="term" value="F:hydrolase activity"/>
    <property type="evidence" value="ECO:0007669"/>
    <property type="project" value="UniProtKB-KW"/>
</dbReference>
<evidence type="ECO:0000256" key="6">
    <source>
        <dbReference type="ARBA" id="ARBA00022884"/>
    </source>
</evidence>
<dbReference type="InterPro" id="IPR036866">
    <property type="entry name" value="RibonucZ/Hydroxyglut_hydro"/>
</dbReference>
<comment type="caution">
    <text evidence="9">The sequence shown here is derived from an EMBL/GenBank/DDBJ whole genome shotgun (WGS) entry which is preliminary data.</text>
</comment>
<reference evidence="10" key="1">
    <citation type="journal article" date="2019" name="Int. J. Syst. Evol. Microbiol.">
        <title>The Global Catalogue of Microorganisms (GCM) 10K type strain sequencing project: providing services to taxonomists for standard genome sequencing and annotation.</title>
        <authorList>
            <consortium name="The Broad Institute Genomics Platform"/>
            <consortium name="The Broad Institute Genome Sequencing Center for Infectious Disease"/>
            <person name="Wu L."/>
            <person name="Ma J."/>
        </authorList>
    </citation>
    <scope>NUCLEOTIDE SEQUENCE [LARGE SCALE GENOMIC DNA]</scope>
    <source>
        <strain evidence="10">CGMCC 1.12851</strain>
    </source>
</reference>
<keyword evidence="3 9" id="KW-0378">Hydrolase</keyword>
<dbReference type="InterPro" id="IPR041636">
    <property type="entry name" value="RNase_J_C"/>
</dbReference>
<dbReference type="InterPro" id="IPR042173">
    <property type="entry name" value="RNase_J_2"/>
</dbReference>
<evidence type="ECO:0000313" key="9">
    <source>
        <dbReference type="EMBL" id="GGB66856.1"/>
    </source>
</evidence>
<name>A0ABQ1JF52_9SPHN</name>
<dbReference type="Gene3D" id="3.60.15.10">
    <property type="entry name" value="Ribonuclease Z/Hydroxyacylglutathione hydrolase-like"/>
    <property type="match status" value="1"/>
</dbReference>
<keyword evidence="2" id="KW-0479">Metal-binding</keyword>
<organism evidence="9 10">
    <name type="scientific">Blastomonas aquatica</name>
    <dbReference type="NCBI Taxonomy" id="1510276"/>
    <lineage>
        <taxon>Bacteria</taxon>
        <taxon>Pseudomonadati</taxon>
        <taxon>Pseudomonadota</taxon>
        <taxon>Alphaproteobacteria</taxon>
        <taxon>Sphingomonadales</taxon>
        <taxon>Sphingomonadaceae</taxon>
        <taxon>Blastomonas</taxon>
    </lineage>
</organism>
<evidence type="ECO:0000256" key="2">
    <source>
        <dbReference type="ARBA" id="ARBA00022723"/>
    </source>
</evidence>
<accession>A0ABQ1JF52</accession>
<evidence type="ECO:0000256" key="1">
    <source>
        <dbReference type="ARBA" id="ARBA00022722"/>
    </source>
</evidence>
<dbReference type="SUPFAM" id="SSF56281">
    <property type="entry name" value="Metallo-hydrolase/oxidoreductase"/>
    <property type="match status" value="1"/>
</dbReference>
<dbReference type="Proteomes" id="UP000614261">
    <property type="component" value="Unassembled WGS sequence"/>
</dbReference>
<dbReference type="EMBL" id="BMGD01000003">
    <property type="protein sequence ID" value="GGB66856.1"/>
    <property type="molecule type" value="Genomic_DNA"/>
</dbReference>
<keyword evidence="10" id="KW-1185">Reference proteome</keyword>
<feature type="domain" description="Metallo-beta-lactamase" evidence="8">
    <location>
        <begin position="19"/>
        <end position="203"/>
    </location>
</feature>
<proteinExistence type="predicted"/>
<gene>
    <name evidence="9" type="ORF">GCM10010833_22570</name>
</gene>
<keyword evidence="4" id="KW-0862">Zinc</keyword>
<evidence type="ECO:0000313" key="10">
    <source>
        <dbReference type="Proteomes" id="UP000614261"/>
    </source>
</evidence>